<dbReference type="AlphaFoldDB" id="A0A8K0JS49"/>
<dbReference type="GO" id="GO:0043248">
    <property type="term" value="P:proteasome assembly"/>
    <property type="evidence" value="ECO:0007669"/>
    <property type="project" value="UniProtKB-UniRule"/>
</dbReference>
<dbReference type="SMART" id="SM01385">
    <property type="entry name" value="DSS1_SEM1"/>
    <property type="match status" value="1"/>
</dbReference>
<accession>A0A8K0JS49</accession>
<proteinExistence type="inferred from homology"/>
<evidence type="ECO:0000313" key="4">
    <source>
        <dbReference type="EMBL" id="KAG7575410.1"/>
    </source>
</evidence>
<dbReference type="Pfam" id="PF05160">
    <property type="entry name" value="DSS1_SEM1"/>
    <property type="match status" value="1"/>
</dbReference>
<protein>
    <recommendedName>
        <fullName evidence="2">26S proteasome complex subunit SEM1</fullName>
    </recommendedName>
</protein>
<dbReference type="PANTHER" id="PTHR16771">
    <property type="entry name" value="26 PROTEASOME COMPLEX SUBUNIT DSS1"/>
    <property type="match status" value="1"/>
</dbReference>
<keyword evidence="5" id="KW-1185">Reference proteome</keyword>
<dbReference type="GO" id="GO:0006406">
    <property type="term" value="P:mRNA export from nucleus"/>
    <property type="evidence" value="ECO:0007669"/>
    <property type="project" value="UniProtKB-UniRule"/>
</dbReference>
<dbReference type="GO" id="GO:0008541">
    <property type="term" value="C:proteasome regulatory particle, lid subcomplex"/>
    <property type="evidence" value="ECO:0007669"/>
    <property type="project" value="UniProtKB-UniRule"/>
</dbReference>
<comment type="subcellular location">
    <subcellularLocation>
        <location evidence="2">Nucleus</location>
    </subcellularLocation>
</comment>
<dbReference type="InterPro" id="IPR007834">
    <property type="entry name" value="DSS1_SEM1"/>
</dbReference>
<dbReference type="PANTHER" id="PTHR16771:SF0">
    <property type="entry name" value="26S PROTEASOME COMPLEX SUBUNIT SEM1"/>
    <property type="match status" value="1"/>
</dbReference>
<gene>
    <name evidence="4" type="ORF">FFLO_00400</name>
</gene>
<evidence type="ECO:0000256" key="3">
    <source>
        <dbReference type="SAM" id="MobiDB-lite"/>
    </source>
</evidence>
<comment type="function">
    <text evidence="2">Component of the 26S proteasome, a multiprotein complex involved in the ATP-dependent degradation of ubiquitinated proteins.</text>
</comment>
<evidence type="ECO:0000256" key="2">
    <source>
        <dbReference type="RuleBase" id="RU369057"/>
    </source>
</evidence>
<comment type="similarity">
    <text evidence="1 2">Belongs to the DSS1/SEM1 family.</text>
</comment>
<organism evidence="4 5">
    <name type="scientific">Filobasidium floriforme</name>
    <dbReference type="NCBI Taxonomy" id="5210"/>
    <lineage>
        <taxon>Eukaryota</taxon>
        <taxon>Fungi</taxon>
        <taxon>Dikarya</taxon>
        <taxon>Basidiomycota</taxon>
        <taxon>Agaricomycotina</taxon>
        <taxon>Tremellomycetes</taxon>
        <taxon>Filobasidiales</taxon>
        <taxon>Filobasidiaceae</taxon>
        <taxon>Filobasidium</taxon>
    </lineage>
</organism>
<comment type="caution">
    <text evidence="4">The sequence shown here is derived from an EMBL/GenBank/DDBJ whole genome shotgun (WGS) entry which is preliminary data.</text>
</comment>
<feature type="compositionally biased region" description="Polar residues" evidence="3">
    <location>
        <begin position="1"/>
        <end position="16"/>
    </location>
</feature>
<name>A0A8K0JS49_9TREE</name>
<keyword evidence="2" id="KW-0539">Nucleus</keyword>
<sequence length="115" mass="12289">MSANASEPGPSTSVANSAAVEQKPLEQLGTLEEDDEFEGPFLLDWDESQTTLAVLTKQAQQQTNQAGGAGANGAAAVVGAQLWEDNWDDDDKEPPFVQQLRAELKSQNDADAMKL</sequence>
<evidence type="ECO:0000256" key="1">
    <source>
        <dbReference type="ARBA" id="ARBA00034491"/>
    </source>
</evidence>
<evidence type="ECO:0000313" key="5">
    <source>
        <dbReference type="Proteomes" id="UP000812966"/>
    </source>
</evidence>
<dbReference type="Proteomes" id="UP000812966">
    <property type="component" value="Unassembled WGS sequence"/>
</dbReference>
<dbReference type="GO" id="GO:0000724">
    <property type="term" value="P:double-strand break repair via homologous recombination"/>
    <property type="evidence" value="ECO:0007669"/>
    <property type="project" value="TreeGrafter"/>
</dbReference>
<dbReference type="GO" id="GO:0005634">
    <property type="term" value="C:nucleus"/>
    <property type="evidence" value="ECO:0007669"/>
    <property type="project" value="UniProtKB-SubCell"/>
</dbReference>
<dbReference type="EMBL" id="JABELV010000004">
    <property type="protein sequence ID" value="KAG7575410.1"/>
    <property type="molecule type" value="Genomic_DNA"/>
</dbReference>
<keyword evidence="2" id="KW-0647">Proteasome</keyword>
<feature type="region of interest" description="Disordered" evidence="3">
    <location>
        <begin position="1"/>
        <end position="41"/>
    </location>
</feature>
<reference evidence="4" key="1">
    <citation type="submission" date="2020-04" db="EMBL/GenBank/DDBJ databases">
        <title>Analysis of mating type loci in Filobasidium floriforme.</title>
        <authorList>
            <person name="Nowrousian M."/>
        </authorList>
    </citation>
    <scope>NUCLEOTIDE SEQUENCE</scope>
    <source>
        <strain evidence="4">CBS 6242</strain>
    </source>
</reference>